<evidence type="ECO:0000256" key="9">
    <source>
        <dbReference type="ARBA" id="ARBA00049514"/>
    </source>
</evidence>
<feature type="binding site" evidence="11">
    <location>
        <begin position="403"/>
        <end position="406"/>
    </location>
    <ligand>
        <name>GMP</name>
        <dbReference type="ChEBI" id="CHEBI:58115"/>
    </ligand>
</feature>
<dbReference type="AlphaFoldDB" id="A0A2T4TWA6"/>
<keyword evidence="7 12" id="KW-0464">Manganese</keyword>
<dbReference type="PANTHER" id="PTHR11118">
    <property type="entry name" value="RNA-SPLICING LIGASE RTCB HOMOLOG"/>
    <property type="match status" value="1"/>
</dbReference>
<evidence type="ECO:0000256" key="7">
    <source>
        <dbReference type="ARBA" id="ARBA00023211"/>
    </source>
</evidence>
<name>A0A2T4TWA6_9BACT</name>
<evidence type="ECO:0000256" key="5">
    <source>
        <dbReference type="ARBA" id="ARBA00022800"/>
    </source>
</evidence>
<dbReference type="GO" id="GO:0005525">
    <property type="term" value="F:GTP binding"/>
    <property type="evidence" value="ECO:0007669"/>
    <property type="project" value="UniProtKB-KW"/>
</dbReference>
<evidence type="ECO:0000256" key="6">
    <source>
        <dbReference type="ARBA" id="ARBA00023134"/>
    </source>
</evidence>
<keyword evidence="6 11" id="KW-0342">GTP-binding</keyword>
<dbReference type="GO" id="GO:0006396">
    <property type="term" value="P:RNA processing"/>
    <property type="evidence" value="ECO:0007669"/>
    <property type="project" value="InterPro"/>
</dbReference>
<dbReference type="InterPro" id="IPR001233">
    <property type="entry name" value="RtcB"/>
</dbReference>
<feature type="active site" description="GMP-histidine intermediate" evidence="10">
    <location>
        <position position="403"/>
    </location>
</feature>
<feature type="binding site" evidence="11">
    <location>
        <position position="385"/>
    </location>
    <ligand>
        <name>GMP</name>
        <dbReference type="ChEBI" id="CHEBI:58115"/>
    </ligand>
</feature>
<keyword evidence="3 12" id="KW-0479">Metal-binding</keyword>
<comment type="cofactor">
    <cofactor evidence="12 13">
        <name>Mn(2+)</name>
        <dbReference type="ChEBI" id="CHEBI:29035"/>
    </cofactor>
    <text evidence="12 13">Binds 2 manganese ions per subunit.</text>
</comment>
<feature type="binding site" evidence="12">
    <location>
        <position position="96"/>
    </location>
    <ligand>
        <name>Mn(2+)</name>
        <dbReference type="ChEBI" id="CHEBI:29035"/>
        <label>1</label>
    </ligand>
</feature>
<dbReference type="GO" id="GO:0170057">
    <property type="term" value="F:RNA ligase (GTP) activity"/>
    <property type="evidence" value="ECO:0007669"/>
    <property type="project" value="UniProtKB-EC"/>
</dbReference>
<evidence type="ECO:0000256" key="10">
    <source>
        <dbReference type="PIRSR" id="PIRSR601233-1"/>
    </source>
</evidence>
<dbReference type="PANTHER" id="PTHR11118:SF1">
    <property type="entry name" value="RNA-SPLICING LIGASE RTCB HOMOLOG"/>
    <property type="match status" value="1"/>
</dbReference>
<organism evidence="14 15">
    <name type="scientific">Candidatus Methylomirabilis limnetica</name>
    <dbReference type="NCBI Taxonomy" id="2033718"/>
    <lineage>
        <taxon>Bacteria</taxon>
        <taxon>Candidatus Methylomirabilota</taxon>
        <taxon>Candidatus Methylomirabilia</taxon>
        <taxon>Candidatus Methylomirabilales</taxon>
        <taxon>Candidatus Methylomirabilaceae</taxon>
        <taxon>Candidatus Methylomirabilis</taxon>
    </lineage>
</organism>
<evidence type="ECO:0000256" key="2">
    <source>
        <dbReference type="ARBA" id="ARBA00022598"/>
    </source>
</evidence>
<dbReference type="PROSITE" id="PS01288">
    <property type="entry name" value="UPF0027"/>
    <property type="match status" value="1"/>
</dbReference>
<dbReference type="RefSeq" id="WP_107563183.1">
    <property type="nucleotide sequence ID" value="NZ_NVQC01000024.1"/>
</dbReference>
<evidence type="ECO:0000313" key="14">
    <source>
        <dbReference type="EMBL" id="PTL35394.1"/>
    </source>
</evidence>
<evidence type="ECO:0000256" key="1">
    <source>
        <dbReference type="ARBA" id="ARBA00008071"/>
    </source>
</evidence>
<feature type="binding site" evidence="11">
    <location>
        <begin position="203"/>
        <end position="207"/>
    </location>
    <ligand>
        <name>GMP</name>
        <dbReference type="ChEBI" id="CHEBI:58115"/>
    </ligand>
</feature>
<feature type="binding site" evidence="12">
    <location>
        <position position="235"/>
    </location>
    <ligand>
        <name>Mn(2+)</name>
        <dbReference type="ChEBI" id="CHEBI:29035"/>
        <label>2</label>
    </ligand>
</feature>
<proteinExistence type="inferred from homology"/>
<dbReference type="EC" id="6.5.1.-" evidence="13"/>
<comment type="catalytic activity">
    <reaction evidence="8">
        <text>a 3'-end 3'-phospho-ribonucleotide-RNA + a 5'-end dephospho-ribonucleoside-RNA + GTP = a ribonucleotidyl-ribonucleotide-RNA + GMP + diphosphate</text>
        <dbReference type="Rhea" id="RHEA:68076"/>
        <dbReference type="Rhea" id="RHEA-COMP:10463"/>
        <dbReference type="Rhea" id="RHEA-COMP:13936"/>
        <dbReference type="Rhea" id="RHEA-COMP:17355"/>
        <dbReference type="ChEBI" id="CHEBI:33019"/>
        <dbReference type="ChEBI" id="CHEBI:37565"/>
        <dbReference type="ChEBI" id="CHEBI:58115"/>
        <dbReference type="ChEBI" id="CHEBI:83062"/>
        <dbReference type="ChEBI" id="CHEBI:138284"/>
        <dbReference type="ChEBI" id="CHEBI:173118"/>
        <dbReference type="EC" id="6.5.1.8"/>
    </reaction>
</comment>
<comment type="caution">
    <text evidence="14">The sequence shown here is derived from an EMBL/GenBank/DDBJ whole genome shotgun (WGS) entry which is preliminary data.</text>
</comment>
<dbReference type="GO" id="GO:0046872">
    <property type="term" value="F:metal ion binding"/>
    <property type="evidence" value="ECO:0007669"/>
    <property type="project" value="UniProtKB-UniRule"/>
</dbReference>
<dbReference type="FunFam" id="3.90.1860.10:FF:000001">
    <property type="entry name" value="tRNA-splicing ligase RtcB homolog"/>
    <property type="match status" value="1"/>
</dbReference>
<dbReference type="Gene3D" id="3.90.1860.10">
    <property type="entry name" value="tRNA-splicing ligase RtcB"/>
    <property type="match status" value="1"/>
</dbReference>
<evidence type="ECO:0000256" key="13">
    <source>
        <dbReference type="RuleBase" id="RU371113"/>
    </source>
</evidence>
<evidence type="ECO:0000313" key="15">
    <source>
        <dbReference type="Proteomes" id="UP000241436"/>
    </source>
</evidence>
<feature type="binding site" evidence="11">
    <location>
        <position position="479"/>
    </location>
    <ligand>
        <name>GMP</name>
        <dbReference type="ChEBI" id="CHEBI:58115"/>
    </ligand>
</feature>
<protein>
    <recommendedName>
        <fullName evidence="13">tRNA-splicing ligase RtcB</fullName>
        <ecNumber evidence="13">6.5.1.-</ecNumber>
    </recommendedName>
</protein>
<reference evidence="14 15" key="1">
    <citation type="submission" date="2017-09" db="EMBL/GenBank/DDBJ databases">
        <title>Bloom of a denitrifying methanotroph, Candidatus Methylomirabilis limnetica, in a deep stratified lake.</title>
        <authorList>
            <person name="Graf J.S."/>
            <person name="Marchant H.K."/>
            <person name="Tienken D."/>
            <person name="Hach P.F."/>
            <person name="Brand A."/>
            <person name="Schubert C.J."/>
            <person name="Kuypers M.M."/>
            <person name="Milucka J."/>
        </authorList>
    </citation>
    <scope>NUCLEOTIDE SEQUENCE [LARGE SCALE GENOMIC DNA]</scope>
    <source>
        <strain evidence="14 15">Zug</strain>
    </source>
</reference>
<comment type="subunit">
    <text evidence="13">Monomer.</text>
</comment>
<evidence type="ECO:0000256" key="3">
    <source>
        <dbReference type="ARBA" id="ARBA00022723"/>
    </source>
</evidence>
<comment type="similarity">
    <text evidence="1 13">Belongs to the RtcB family.</text>
</comment>
<sequence length="480" mass="51827">MSKGVQQLDDYRWLLPQDYKPGMRVPGIIYADDILMQAIMKDLSLEQVANGAFLPGIVKASFAMPDIHQGYGLPVGGVVATDITDGVVSPGAVGYDINCGVRLLRTELTKEEVRPKLKELVLALFSEIPTGVGSRGRIRLSRQEMEAPLLKGAAWAVKQGYGEPADLACIESGGCLADADPDAVSHKALERGSSQLGTLGSGNHFLEVQAVAEIYDPHAAEVLGLFEGQVTVMIHTGSRGLGHQVCTDSLVEMERAVRKYGIELPDRQLACTPWKSPEATQYLGAMRAAANFAWNNRQCLAHWAKEVFLKVFGISPRTLGLSTVYDVAHNIVKVEEHEVEGRRLKLAVHRKGATRAFPPGHPELPAHYQAIGQPVLIPGDMGRASFVLVGTGAMEQTFGSTCHGAGRVMSRHAAIKAAKGRAIHRELEDQGIIVKASGQESLAEEMPEAYKDVTQVVTVVHRAGLSKMVARLRPMGVIKG</sequence>
<dbReference type="Proteomes" id="UP000241436">
    <property type="component" value="Unassembled WGS sequence"/>
</dbReference>
<feature type="binding site" evidence="11">
    <location>
        <begin position="378"/>
        <end position="381"/>
    </location>
    <ligand>
        <name>GMP</name>
        <dbReference type="ChEBI" id="CHEBI:58115"/>
    </ligand>
</feature>
<evidence type="ECO:0000256" key="12">
    <source>
        <dbReference type="PIRSR" id="PIRSR601233-3"/>
    </source>
</evidence>
<dbReference type="SUPFAM" id="SSF103365">
    <property type="entry name" value="Hypothetical protein PH1602"/>
    <property type="match status" value="1"/>
</dbReference>
<keyword evidence="5" id="KW-0692">RNA repair</keyword>
<dbReference type="GO" id="GO:0042245">
    <property type="term" value="P:RNA repair"/>
    <property type="evidence" value="ECO:0007669"/>
    <property type="project" value="UniProtKB-KW"/>
</dbReference>
<keyword evidence="2 13" id="KW-0436">Ligase</keyword>
<dbReference type="EMBL" id="NVQC01000024">
    <property type="protein sequence ID" value="PTL35394.1"/>
    <property type="molecule type" value="Genomic_DNA"/>
</dbReference>
<feature type="binding site" evidence="12">
    <location>
        <position position="329"/>
    </location>
    <ligand>
        <name>Mn(2+)</name>
        <dbReference type="ChEBI" id="CHEBI:29035"/>
        <label>2</label>
    </ligand>
</feature>
<dbReference type="Pfam" id="PF01139">
    <property type="entry name" value="RtcB"/>
    <property type="match status" value="1"/>
</dbReference>
<keyword evidence="15" id="KW-1185">Reference proteome</keyword>
<evidence type="ECO:0000256" key="4">
    <source>
        <dbReference type="ARBA" id="ARBA00022741"/>
    </source>
</evidence>
<dbReference type="OrthoDB" id="9802323at2"/>
<keyword evidence="4 11" id="KW-0547">Nucleotide-binding</keyword>
<dbReference type="InterPro" id="IPR036025">
    <property type="entry name" value="RtcB-like_sf"/>
</dbReference>
<feature type="binding site" evidence="12">
    <location>
        <position position="204"/>
    </location>
    <ligand>
        <name>Mn(2+)</name>
        <dbReference type="ChEBI" id="CHEBI:29035"/>
        <label>1</label>
    </ligand>
</feature>
<dbReference type="GO" id="GO:0003972">
    <property type="term" value="F:RNA ligase (ATP) activity"/>
    <property type="evidence" value="ECO:0007669"/>
    <property type="project" value="TreeGrafter"/>
</dbReference>
<evidence type="ECO:0000256" key="8">
    <source>
        <dbReference type="ARBA" id="ARBA00047746"/>
    </source>
</evidence>
<accession>A0A2T4TWA6</accession>
<gene>
    <name evidence="13" type="primary">rtcB</name>
    <name evidence="14" type="ORF">CLG94_10010</name>
</gene>
<reference evidence="15" key="2">
    <citation type="journal article" date="2018" name="Environ. Microbiol.">
        <title>Bloom of a denitrifying methanotroph, 'Candidatus Methylomirabilis limnetica', in a deep stratified lake.</title>
        <authorList>
            <person name="Graf J.S."/>
            <person name="Mayr M.J."/>
            <person name="Marchant H.K."/>
            <person name="Tienken D."/>
            <person name="Hach P.F."/>
            <person name="Brand A."/>
            <person name="Schubert C.J."/>
            <person name="Kuypers M.M."/>
            <person name="Milucka J."/>
        </authorList>
    </citation>
    <scope>NUCLEOTIDE SEQUENCE [LARGE SCALE GENOMIC DNA]</scope>
    <source>
        <strain evidence="15">Zug</strain>
    </source>
</reference>
<evidence type="ECO:0000256" key="11">
    <source>
        <dbReference type="PIRSR" id="PIRSR601233-2"/>
    </source>
</evidence>
<feature type="binding site" evidence="11">
    <location>
        <begin position="329"/>
        <end position="330"/>
    </location>
    <ligand>
        <name>GMP</name>
        <dbReference type="ChEBI" id="CHEBI:58115"/>
    </ligand>
</feature>
<comment type="catalytic activity">
    <reaction evidence="9">
        <text>a 3'-end 2',3'-cyclophospho-ribonucleotide-RNA + a 5'-end dephospho-ribonucleoside-RNA + GTP + H2O = a ribonucleotidyl-ribonucleotide-RNA + GMP + diphosphate + H(+)</text>
        <dbReference type="Rhea" id="RHEA:68080"/>
        <dbReference type="Rhea" id="RHEA-COMP:10464"/>
        <dbReference type="Rhea" id="RHEA-COMP:13936"/>
        <dbReference type="Rhea" id="RHEA-COMP:17355"/>
        <dbReference type="ChEBI" id="CHEBI:15377"/>
        <dbReference type="ChEBI" id="CHEBI:15378"/>
        <dbReference type="ChEBI" id="CHEBI:33019"/>
        <dbReference type="ChEBI" id="CHEBI:37565"/>
        <dbReference type="ChEBI" id="CHEBI:58115"/>
        <dbReference type="ChEBI" id="CHEBI:83064"/>
        <dbReference type="ChEBI" id="CHEBI:138284"/>
        <dbReference type="ChEBI" id="CHEBI:173118"/>
        <dbReference type="EC" id="6.5.1.8"/>
    </reaction>
</comment>